<protein>
    <submittedName>
        <fullName evidence="1">Uncharacterized protein</fullName>
    </submittedName>
</protein>
<evidence type="ECO:0000313" key="1">
    <source>
        <dbReference type="EMBL" id="RHD76620.1"/>
    </source>
</evidence>
<reference evidence="1 2" key="1">
    <citation type="submission" date="2018-08" db="EMBL/GenBank/DDBJ databases">
        <title>A genome reference for cultivated species of the human gut microbiota.</title>
        <authorList>
            <person name="Zou Y."/>
            <person name="Xue W."/>
            <person name="Luo G."/>
        </authorList>
    </citation>
    <scope>NUCLEOTIDE SEQUENCE [LARGE SCALE GENOMIC DNA]</scope>
    <source>
        <strain evidence="1 2">AM30-4</strain>
    </source>
</reference>
<gene>
    <name evidence="1" type="ORF">DW782_07670</name>
</gene>
<dbReference type="AlphaFoldDB" id="A0A395YTP4"/>
<sequence>MIQTIYKGTDLVFNIKLEDKDGIPFRVRNTSEFILRLYTTNPAEFIECSFKDGDLTGIIEEDRIDKAVINSSDLDKLQSGLIYYSYSFKSPNAMFNDAYYDEVVKGQTNYYLK</sequence>
<evidence type="ECO:0000313" key="2">
    <source>
        <dbReference type="Proteomes" id="UP000284660"/>
    </source>
</evidence>
<accession>A0A395YTP4</accession>
<proteinExistence type="predicted"/>
<dbReference type="Proteomes" id="UP000284660">
    <property type="component" value="Unassembled WGS sequence"/>
</dbReference>
<dbReference type="EMBL" id="QSJN01000003">
    <property type="protein sequence ID" value="RHD76620.1"/>
    <property type="molecule type" value="Genomic_DNA"/>
</dbReference>
<dbReference type="RefSeq" id="WP_008780130.1">
    <property type="nucleotide sequence ID" value="NZ_CAXVLJ010000007.1"/>
</dbReference>
<name>A0A395YTP4_PARDI</name>
<organism evidence="1 2">
    <name type="scientific">Parabacteroides distasonis</name>
    <dbReference type="NCBI Taxonomy" id="823"/>
    <lineage>
        <taxon>Bacteria</taxon>
        <taxon>Pseudomonadati</taxon>
        <taxon>Bacteroidota</taxon>
        <taxon>Bacteroidia</taxon>
        <taxon>Bacteroidales</taxon>
        <taxon>Tannerellaceae</taxon>
        <taxon>Parabacteroides</taxon>
    </lineage>
</organism>
<comment type="caution">
    <text evidence="1">The sequence shown here is derived from an EMBL/GenBank/DDBJ whole genome shotgun (WGS) entry which is preliminary data.</text>
</comment>